<keyword evidence="2" id="KW-0812">Transmembrane</keyword>
<organism evidence="3 4">
    <name type="scientific">Massilia hydrophila</name>
    <dbReference type="NCBI Taxonomy" id="3044279"/>
    <lineage>
        <taxon>Bacteria</taxon>
        <taxon>Pseudomonadati</taxon>
        <taxon>Pseudomonadota</taxon>
        <taxon>Betaproteobacteria</taxon>
        <taxon>Burkholderiales</taxon>
        <taxon>Oxalobacteraceae</taxon>
        <taxon>Telluria group</taxon>
        <taxon>Massilia</taxon>
    </lineage>
</organism>
<keyword evidence="4" id="KW-1185">Reference proteome</keyword>
<protein>
    <submittedName>
        <fullName evidence="3">Uncharacterized protein</fullName>
    </submittedName>
</protein>
<sequence length="60" mass="6468">MNLEHSHQSIRSAATDRSIPATPKRSFAKRVVSSSRRLRARIGVGIGLCLGLAALVIVLE</sequence>
<evidence type="ECO:0000256" key="2">
    <source>
        <dbReference type="SAM" id="Phobius"/>
    </source>
</evidence>
<reference evidence="3 4" key="1">
    <citation type="submission" date="2021-07" db="EMBL/GenBank/DDBJ databases">
        <title>Characterization of Violacein-producing bacteria and related species.</title>
        <authorList>
            <person name="Wilson H.S."/>
            <person name="De Leon M.E."/>
        </authorList>
    </citation>
    <scope>NUCLEOTIDE SEQUENCE [LARGE SCALE GENOMIC DNA]</scope>
    <source>
        <strain evidence="3 4">HSC-2F05</strain>
    </source>
</reference>
<keyword evidence="2" id="KW-1133">Transmembrane helix</keyword>
<feature type="transmembrane region" description="Helical" evidence="2">
    <location>
        <begin position="38"/>
        <end position="59"/>
    </location>
</feature>
<dbReference type="EMBL" id="JAHYBX010000009">
    <property type="protein sequence ID" value="MCA1857817.1"/>
    <property type="molecule type" value="Genomic_DNA"/>
</dbReference>
<evidence type="ECO:0000313" key="4">
    <source>
        <dbReference type="Proteomes" id="UP001198602"/>
    </source>
</evidence>
<evidence type="ECO:0000313" key="3">
    <source>
        <dbReference type="EMBL" id="MCA1857817.1"/>
    </source>
</evidence>
<feature type="region of interest" description="Disordered" evidence="1">
    <location>
        <begin position="1"/>
        <end position="21"/>
    </location>
</feature>
<proteinExistence type="predicted"/>
<dbReference type="Proteomes" id="UP001198602">
    <property type="component" value="Unassembled WGS sequence"/>
</dbReference>
<comment type="caution">
    <text evidence="3">The sequence shown here is derived from an EMBL/GenBank/DDBJ whole genome shotgun (WGS) entry which is preliminary data.</text>
</comment>
<evidence type="ECO:0000256" key="1">
    <source>
        <dbReference type="SAM" id="MobiDB-lite"/>
    </source>
</evidence>
<dbReference type="RefSeq" id="WP_225240004.1">
    <property type="nucleotide sequence ID" value="NZ_JAHYBX010000009.1"/>
</dbReference>
<gene>
    <name evidence="3" type="ORF">LE190_18070</name>
</gene>
<keyword evidence="2" id="KW-0472">Membrane</keyword>
<accession>A0ABS7YFG9</accession>
<name>A0ABS7YFG9_9BURK</name>